<sequence>MGVVGLIGAKSWLDKERAELRLEYYRELSEYHAAATLGGCTRRDAVIDIAMAQGWQVREAKGACGAVDGLRLIPDAPTPWRRGAPGFLVGFDGHGCQIAVDCGE</sequence>
<organism evidence="1 2">
    <name type="scientific">Maritimibacter alkaliphilus HTCC2654</name>
    <dbReference type="NCBI Taxonomy" id="314271"/>
    <lineage>
        <taxon>Bacteria</taxon>
        <taxon>Pseudomonadati</taxon>
        <taxon>Pseudomonadota</taxon>
        <taxon>Alphaproteobacteria</taxon>
        <taxon>Rhodobacterales</taxon>
        <taxon>Roseobacteraceae</taxon>
        <taxon>Maritimibacter</taxon>
    </lineage>
</organism>
<keyword evidence="2" id="KW-1185">Reference proteome</keyword>
<protein>
    <submittedName>
        <fullName evidence="1">Uncharacterized protein</fullName>
    </submittedName>
</protein>
<gene>
    <name evidence="1" type="ORF">RB2654_10593</name>
</gene>
<accession>A3VF24</accession>
<dbReference type="STRING" id="314271.RB2654_10593"/>
<evidence type="ECO:0000313" key="2">
    <source>
        <dbReference type="Proteomes" id="UP000002931"/>
    </source>
</evidence>
<name>A3VF24_9RHOB</name>
<dbReference type="EMBL" id="AAMT01000006">
    <property type="protein sequence ID" value="EAQ12939.1"/>
    <property type="molecule type" value="Genomic_DNA"/>
</dbReference>
<dbReference type="Proteomes" id="UP000002931">
    <property type="component" value="Unassembled WGS sequence"/>
</dbReference>
<dbReference type="HOGENOM" id="CLU_2246761_0_0_5"/>
<comment type="caution">
    <text evidence="1">The sequence shown here is derived from an EMBL/GenBank/DDBJ whole genome shotgun (WGS) entry which is preliminary data.</text>
</comment>
<dbReference type="AlphaFoldDB" id="A3VF24"/>
<evidence type="ECO:0000313" key="1">
    <source>
        <dbReference type="EMBL" id="EAQ12939.1"/>
    </source>
</evidence>
<proteinExistence type="predicted"/>
<reference evidence="1 2" key="1">
    <citation type="journal article" date="2010" name="J. Bacteriol.">
        <title>Genome sequences of Pelagibaca bermudensis HTCC2601T and Maritimibacter alkaliphilus HTCC2654T, the type strains of two marine Roseobacter genera.</title>
        <authorList>
            <person name="Thrash J.C."/>
            <person name="Cho J.C."/>
            <person name="Ferriera S."/>
            <person name="Johnson J."/>
            <person name="Vergin K.L."/>
            <person name="Giovannoni S.J."/>
        </authorList>
    </citation>
    <scope>NUCLEOTIDE SEQUENCE [LARGE SCALE GENOMIC DNA]</scope>
    <source>
        <strain evidence="1 2">HTCC2654</strain>
    </source>
</reference>